<organism evidence="1 2">
    <name type="scientific">Flagellimonas aurea</name>
    <dbReference type="NCBI Taxonomy" id="2915619"/>
    <lineage>
        <taxon>Bacteria</taxon>
        <taxon>Pseudomonadati</taxon>
        <taxon>Bacteroidota</taxon>
        <taxon>Flavobacteriia</taxon>
        <taxon>Flavobacteriales</taxon>
        <taxon>Flavobacteriaceae</taxon>
        <taxon>Flagellimonas</taxon>
    </lineage>
</organism>
<dbReference type="Proteomes" id="UP000664044">
    <property type="component" value="Unassembled WGS sequence"/>
</dbReference>
<dbReference type="EMBL" id="JAFLNL010000006">
    <property type="protein sequence ID" value="MBO0354691.1"/>
    <property type="molecule type" value="Genomic_DNA"/>
</dbReference>
<dbReference type="InterPro" id="IPR026341">
    <property type="entry name" value="T9SS_type_B"/>
</dbReference>
<gene>
    <name evidence="1" type="ORF">J0656_11755</name>
</gene>
<dbReference type="PANTHER" id="PTHR24273:SF32">
    <property type="entry name" value="HYALIN"/>
    <property type="match status" value="1"/>
</dbReference>
<dbReference type="SUPFAM" id="SSF49299">
    <property type="entry name" value="PKD domain"/>
    <property type="match status" value="1"/>
</dbReference>
<dbReference type="Pfam" id="PF13585">
    <property type="entry name" value="CHU_C"/>
    <property type="match status" value="1"/>
</dbReference>
<dbReference type="Gene3D" id="2.60.40.10">
    <property type="entry name" value="Immunoglobulins"/>
    <property type="match status" value="1"/>
</dbReference>
<sequence length="1470" mass="153996">MPKSTLQSLSITLVFLILGSTSLFGQTVNRPHTSIGDLTNGEWTLLPYEGGGHPRTRATMDGYLPTLEDGAVAVEFILKGGDGGRATWQGLVAQKIGRGGEGGTVRFTLPITSENAGDRLHFFIGSRGESDVHDVAASGGGGGATAITPYGQPTNPIVVAAGGGGGAAIEALVSHGYGGGIARHGKNSCNSHGLRVDDATSYGSGGVAHRGLINDVETTFHPFSGGGGSLYSTPESTVLFELEVMGSSPNEGGAGGYHPPTTVYEGDCSGGLLDPNCTKIVVNDINRGGTGWAGGGAGGIFYGHPIGPSPKCSNQYIGKGASGGGGGGYYGGGGGDLERGGGGGQSYYDLSMVQNGVETEGGTTNAPVTGYIQYRVIYDEQPPVAVCRDITVSLDPENPLLADGTVTITAADIDAGSYDDVYVASMSLSQTTFTCDDVGTIPVTLTVLDGRGNEATCTANVTVVDNTPPFMLSMTNFIEMGQNTSVELTPQGPFDISDNCGSYTAVASTRTATCADIGTNVSVPIEVTDQYGNAATYNYIYQISKDTPPIVNTKPATIYLSANGGATLRPEDIDNNSIDFNGCYTTFTRTLSKTEFTCADAGTHTVTLTVNDGYNSASATATVTVVDPYDRGSDIIYVDEQAAGANIGTSWNDAYTDLQDALALSANCGLAEIWVVQGTYKPGASEYDSFVIPEGVTLLGGFTGNETSPDQRDWNAAPTILSGDINGSGVADTGDSHTILTVLQPNVTIDGVIVQHSYADDPSDNSPVAIGRTGGGLYIDQDANFMLRNSILHDNVAFGDGVNGMGGAIISFTGDTQLISCLLYNNEATTAGGAVSCESGEVEIINSTLSDNTAAAGGGIHLSDGTLLVANSILSNNTGTNGHINLVAGYGRMYSSLAYNGTVSGDVMQSRNLAVDPEFEDVAEHDYSVKATSPAINAGNNNFVVSLGAPEAVVDLAGNERIYDYANGGIVDMGAYELLDRAPVAICQDIRVALDANGSAMISPEEIDDGSYDEDNGITLALDITEFDCSHLGTNQVVLTVTADNGVSEQCMATVTVEDTLPPVPDQADLPDITSACEVSNLIPPTATDNCSSTAVTVSHNAVLPIHIQGTTVVTWSYEDEAGNSSTQIQHVIVGDTEAPVPDQAALPDITAVCGVSSLTPPTATDNCSGVIRATTDAIFPIHIQGITEVNWTYEDESGNIRTQTQHVIIEDTTAPELISGLDTDLTVYCDQVPEIPDLAFADNCDMEVQIEYGQNETISAEGYLIERFWVATDSNGNERRVEQHITVLPTQIRVDDDIRVCDTETRFDLYTIIEGTVMNGIWESLNDGVGLEGSMIDPSTMEAGSYSFTYTEGEGMCVNQVVVDLSVEDSCGMDVDAAIEVSRVVTPNGDGHNDYFVVEGSEINGKTISLFVFDRWGQQVYKSDDYQNDWDALSGRNQRTLVSGTYFYVIQVPGSNIRPIKGSVYIGTN</sequence>
<dbReference type="NCBIfam" id="TIGR04131">
    <property type="entry name" value="Bac_Flav_CTERM"/>
    <property type="match status" value="1"/>
</dbReference>
<accession>A0ABS3G5J2</accession>
<dbReference type="PANTHER" id="PTHR24273">
    <property type="entry name" value="FI04643P-RELATED"/>
    <property type="match status" value="1"/>
</dbReference>
<dbReference type="RefSeq" id="WP_207033989.1">
    <property type="nucleotide sequence ID" value="NZ_JAFLNL010000006.1"/>
</dbReference>
<reference evidence="1 2" key="1">
    <citation type="submission" date="2021-03" db="EMBL/GenBank/DDBJ databases">
        <title>Muricauda lutimaris sp. nov. and Muricauda ruestringensis sp. nov, two marine members of the Flavobacteriaceae isolated from deep sea sediments of Western Pacific.</title>
        <authorList>
            <person name="Zhao S."/>
            <person name="Liu R."/>
        </authorList>
    </citation>
    <scope>NUCLEOTIDE SEQUENCE [LARGE SCALE GENOMIC DNA]</scope>
    <source>
        <strain evidence="1 2">BC31-1-A7</strain>
    </source>
</reference>
<dbReference type="InterPro" id="IPR035986">
    <property type="entry name" value="PKD_dom_sf"/>
</dbReference>
<dbReference type="InterPro" id="IPR059226">
    <property type="entry name" value="Choice_anch_Q_dom"/>
</dbReference>
<dbReference type="InterPro" id="IPR013783">
    <property type="entry name" value="Ig-like_fold"/>
</dbReference>
<protein>
    <submittedName>
        <fullName evidence="1">Gliding motility-associated C-terminal domain-containing protein</fullName>
    </submittedName>
</protein>
<dbReference type="SUPFAM" id="SSF51126">
    <property type="entry name" value="Pectin lyase-like"/>
    <property type="match status" value="1"/>
</dbReference>
<comment type="caution">
    <text evidence="1">The sequence shown here is derived from an EMBL/GenBank/DDBJ whole genome shotgun (WGS) entry which is preliminary data.</text>
</comment>
<dbReference type="InterPro" id="IPR011050">
    <property type="entry name" value="Pectin_lyase_fold/virulence"/>
</dbReference>
<name>A0ABS3G5J2_9FLAO</name>
<evidence type="ECO:0000313" key="2">
    <source>
        <dbReference type="Proteomes" id="UP000664044"/>
    </source>
</evidence>
<keyword evidence="2" id="KW-1185">Reference proteome</keyword>
<evidence type="ECO:0000313" key="1">
    <source>
        <dbReference type="EMBL" id="MBO0354691.1"/>
    </source>
</evidence>
<proteinExistence type="predicted"/>
<dbReference type="NCBIfam" id="NF041518">
    <property type="entry name" value="choice_anch_Q"/>
    <property type="match status" value="1"/>
</dbReference>